<sequence length="142" mass="16014">MDEEIYDSTTGWVADHIRTYLETDGEKGHMYQGWPTLLLTTRGRKSGRLRRTALIYGQDADRYLLVASNGGSAAHPAWYLNVMADQDVTLQVKADKFAARARTATAEEKPALWAAMTSIFPLYDSYQAKADREIPLVIMERV</sequence>
<proteinExistence type="inferred from homology"/>
<comment type="catalytic activity">
    <reaction evidence="2">
        <text>oxidized coenzyme F420-(gamma-L-Glu)(n) + a quinol + H(+) = reduced coenzyme F420-(gamma-L-Glu)(n) + a quinone</text>
        <dbReference type="Rhea" id="RHEA:39663"/>
        <dbReference type="Rhea" id="RHEA-COMP:12939"/>
        <dbReference type="Rhea" id="RHEA-COMP:14378"/>
        <dbReference type="ChEBI" id="CHEBI:15378"/>
        <dbReference type="ChEBI" id="CHEBI:24646"/>
        <dbReference type="ChEBI" id="CHEBI:132124"/>
        <dbReference type="ChEBI" id="CHEBI:133980"/>
        <dbReference type="ChEBI" id="CHEBI:139511"/>
    </reaction>
</comment>
<name>A0ABW4SUV4_9ACTN</name>
<dbReference type="NCBIfam" id="TIGR00026">
    <property type="entry name" value="hi_GC_TIGR00026"/>
    <property type="match status" value="1"/>
</dbReference>
<dbReference type="PANTHER" id="PTHR39428:SF3">
    <property type="entry name" value="DEAZAFLAVIN-DEPENDENT NITROREDUCTASE"/>
    <property type="match status" value="1"/>
</dbReference>
<evidence type="ECO:0000313" key="4">
    <source>
        <dbReference type="Proteomes" id="UP001597368"/>
    </source>
</evidence>
<reference evidence="4" key="1">
    <citation type="journal article" date="2019" name="Int. J. Syst. Evol. Microbiol.">
        <title>The Global Catalogue of Microorganisms (GCM) 10K type strain sequencing project: providing services to taxonomists for standard genome sequencing and annotation.</title>
        <authorList>
            <consortium name="The Broad Institute Genomics Platform"/>
            <consortium name="The Broad Institute Genome Sequencing Center for Infectious Disease"/>
            <person name="Wu L."/>
            <person name="Ma J."/>
        </authorList>
    </citation>
    <scope>NUCLEOTIDE SEQUENCE [LARGE SCALE GENOMIC DNA]</scope>
    <source>
        <strain evidence="4">ICMP 6774ER</strain>
    </source>
</reference>
<evidence type="ECO:0000313" key="3">
    <source>
        <dbReference type="EMBL" id="MFD1933067.1"/>
    </source>
</evidence>
<evidence type="ECO:0000256" key="1">
    <source>
        <dbReference type="ARBA" id="ARBA00008710"/>
    </source>
</evidence>
<dbReference type="Gene3D" id="2.30.110.10">
    <property type="entry name" value="Electron Transport, Fmn-binding Protein, Chain A"/>
    <property type="match status" value="1"/>
</dbReference>
<protein>
    <submittedName>
        <fullName evidence="3">Nitroreductase family deazaflavin-dependent oxidoreductase</fullName>
    </submittedName>
</protein>
<comment type="similarity">
    <text evidence="1">Belongs to the F420H(2)-dependent quinone reductase family.</text>
</comment>
<dbReference type="Pfam" id="PF04075">
    <property type="entry name" value="F420H2_quin_red"/>
    <property type="match status" value="1"/>
</dbReference>
<evidence type="ECO:0000256" key="2">
    <source>
        <dbReference type="ARBA" id="ARBA00049106"/>
    </source>
</evidence>
<organism evidence="3 4">
    <name type="scientific">Nonomuraea mangrovi</name>
    <dbReference type="NCBI Taxonomy" id="2316207"/>
    <lineage>
        <taxon>Bacteria</taxon>
        <taxon>Bacillati</taxon>
        <taxon>Actinomycetota</taxon>
        <taxon>Actinomycetes</taxon>
        <taxon>Streptosporangiales</taxon>
        <taxon>Streptosporangiaceae</taxon>
        <taxon>Nonomuraea</taxon>
    </lineage>
</organism>
<comment type="caution">
    <text evidence="3">The sequence shown here is derived from an EMBL/GenBank/DDBJ whole genome shotgun (WGS) entry which is preliminary data.</text>
</comment>
<dbReference type="InterPro" id="IPR004378">
    <property type="entry name" value="F420H2_quin_Rdtase"/>
</dbReference>
<dbReference type="InterPro" id="IPR012349">
    <property type="entry name" value="Split_barrel_FMN-bd"/>
</dbReference>
<dbReference type="RefSeq" id="WP_379573113.1">
    <property type="nucleotide sequence ID" value="NZ_JBHUFV010000023.1"/>
</dbReference>
<accession>A0ABW4SUV4</accession>
<gene>
    <name evidence="3" type="ORF">ACFSKW_16455</name>
</gene>
<keyword evidence="4" id="KW-1185">Reference proteome</keyword>
<dbReference type="EMBL" id="JBHUFV010000023">
    <property type="protein sequence ID" value="MFD1933067.1"/>
    <property type="molecule type" value="Genomic_DNA"/>
</dbReference>
<dbReference type="PANTHER" id="PTHR39428">
    <property type="entry name" value="F420H(2)-DEPENDENT QUINONE REDUCTASE RV1261C"/>
    <property type="match status" value="1"/>
</dbReference>
<dbReference type="Proteomes" id="UP001597368">
    <property type="component" value="Unassembled WGS sequence"/>
</dbReference>